<dbReference type="GO" id="GO:0006646">
    <property type="term" value="P:phosphatidylethanolamine biosynthetic process"/>
    <property type="evidence" value="ECO:0007669"/>
    <property type="project" value="UniProtKB-UniRule"/>
</dbReference>
<proteinExistence type="inferred from homology"/>
<evidence type="ECO:0000256" key="8">
    <source>
        <dbReference type="ARBA" id="ARBA00023209"/>
    </source>
</evidence>
<keyword evidence="4 13" id="KW-0210">Decarboxylase</keyword>
<dbReference type="Proteomes" id="UP001174909">
    <property type="component" value="Unassembled WGS sequence"/>
</dbReference>
<evidence type="ECO:0000256" key="1">
    <source>
        <dbReference type="ARBA" id="ARBA00005189"/>
    </source>
</evidence>
<feature type="active site" description="Charge relay system; for autoendoproteolytic cleavage activity" evidence="13">
    <location>
        <position position="276"/>
    </location>
</feature>
<feature type="topological domain" description="Mitochondrial matrix" evidence="13">
    <location>
        <begin position="1"/>
        <end position="60"/>
    </location>
</feature>
<comment type="similarity">
    <text evidence="13">Belongs to the phosphatidylserine decarboxylase family. PSD-B subfamily. Eukaryotic type I sub-subfamily.</text>
</comment>
<evidence type="ECO:0000256" key="13">
    <source>
        <dbReference type="HAMAP-Rule" id="MF_03208"/>
    </source>
</evidence>
<feature type="modified residue" description="Pyruvic acid (Ser); by autocatalysis" evidence="13">
    <location>
        <position position="390"/>
    </location>
</feature>
<keyword evidence="8 13" id="KW-0594">Phospholipid biosynthesis</keyword>
<feature type="active site" description="Schiff-base intermediate with substrate; via pyruvic acid; for decarboxylase activity" evidence="13">
    <location>
        <position position="390"/>
    </location>
</feature>
<dbReference type="NCBIfam" id="TIGR00163">
    <property type="entry name" value="PS_decarb"/>
    <property type="match status" value="1"/>
</dbReference>
<comment type="caution">
    <text evidence="15">The sequence shown here is derived from an EMBL/GenBank/DDBJ whole genome shotgun (WGS) entry which is preliminary data.</text>
</comment>
<keyword evidence="5 13" id="KW-1133">Transmembrane helix</keyword>
<dbReference type="PANTHER" id="PTHR10067:SF6">
    <property type="entry name" value="PHOSPHATIDYLSERINE DECARBOXYLASE PROENZYME, MITOCHONDRIAL"/>
    <property type="match status" value="1"/>
</dbReference>
<feature type="chain" id="PRO_5041499597" description="Phosphatidylserine decarboxylase alpha chain" evidence="13">
    <location>
        <begin position="390"/>
        <end position="433"/>
    </location>
</feature>
<comment type="cofactor">
    <cofactor evidence="13">
        <name>pyruvate</name>
        <dbReference type="ChEBI" id="CHEBI:15361"/>
    </cofactor>
    <text evidence="13">Binds 1 pyruvoyl group covalently per subunit.</text>
</comment>
<evidence type="ECO:0000256" key="2">
    <source>
        <dbReference type="ARBA" id="ARBA00022516"/>
    </source>
</evidence>
<keyword evidence="16" id="KW-1185">Reference proteome</keyword>
<evidence type="ECO:0000256" key="14">
    <source>
        <dbReference type="SAM" id="Phobius"/>
    </source>
</evidence>
<feature type="active site" description="Charge relay system; for autoendoproteolytic cleavage activity" evidence="13">
    <location>
        <position position="390"/>
    </location>
</feature>
<evidence type="ECO:0000256" key="12">
    <source>
        <dbReference type="ARBA" id="ARBA00045136"/>
    </source>
</evidence>
<reference evidence="15" key="1">
    <citation type="submission" date="2023-03" db="EMBL/GenBank/DDBJ databases">
        <authorList>
            <person name="Steffen K."/>
            <person name="Cardenas P."/>
        </authorList>
    </citation>
    <scope>NUCLEOTIDE SEQUENCE</scope>
</reference>
<comment type="subcellular location">
    <molecule>Phosphatidylserine decarboxylase alpha chain</molecule>
    <subcellularLocation>
        <location evidence="13">Mitochondrion inner membrane</location>
        <topology evidence="13">Peripheral membrane protein</topology>
        <orientation evidence="13">Intermembrane side</orientation>
    </subcellularLocation>
    <text evidence="13">Anchored to the mitochondrial inner membrane through its interaction with the integral membrane beta chain.</text>
</comment>
<keyword evidence="6 13" id="KW-0443">Lipid metabolism</keyword>
<dbReference type="GO" id="GO:0005743">
    <property type="term" value="C:mitochondrial inner membrane"/>
    <property type="evidence" value="ECO:0007669"/>
    <property type="project" value="UniProtKB-SubCell"/>
</dbReference>
<accession>A0AA35S3Z7</accession>
<dbReference type="InterPro" id="IPR033177">
    <property type="entry name" value="PSD-B"/>
</dbReference>
<feature type="chain" id="PRO_5041499596" description="Phosphatidylserine decarboxylase beta chain" evidence="13">
    <location>
        <begin position="1"/>
        <end position="389"/>
    </location>
</feature>
<dbReference type="Pfam" id="PF02666">
    <property type="entry name" value="PS_Dcarbxylase"/>
    <property type="match status" value="1"/>
</dbReference>
<sequence>MLHEALIITSLSSVPLLLYRLVFGWVRNKTRIFSANNDALPVEPPLAHRPAAAAVRSCGKWLSACLVLHLLVLLALVRGISSGGGIFAHELDKWQLALMKKIPARALTRVWGRISLIRLAPLTRRPVLGFFCFIFGIKLKDVKQQELGEYSSLHDFFTRVMREETRPICPDHSLVSPADGMVIHVGKVENGEVKQVKGVNYKLLDFLGDEPLQENIGSGYSSDEEECYDWSNGFGLPRNDSVTSLFQQFPHVKPARGNELYHAVVYLGVSDYHHFHSPADWNVQMRRHTVGELLSVAPWVVRQVPNLFCLSERVLLGGYWEHGFFSLAAVGAYNVGSIEIDIDEELVTNSVRDEDERGEAYQGELCDRVFGTEGVAMRKGDHVGLFHLGSTVVLVFEAPKSFEFSVSVGDRVKYGQPLGTAATKMHSVELYSE</sequence>
<feature type="transmembrane region" description="Helical" evidence="14">
    <location>
        <begin position="6"/>
        <end position="26"/>
    </location>
</feature>
<feature type="transmembrane region" description="Helical" evidence="14">
    <location>
        <begin position="61"/>
        <end position="80"/>
    </location>
</feature>
<evidence type="ECO:0000256" key="3">
    <source>
        <dbReference type="ARBA" id="ARBA00022692"/>
    </source>
</evidence>
<evidence type="ECO:0000313" key="16">
    <source>
        <dbReference type="Proteomes" id="UP001174909"/>
    </source>
</evidence>
<comment type="pathway">
    <text evidence="1">Lipid metabolism.</text>
</comment>
<dbReference type="HAMAP" id="MF_03208">
    <property type="entry name" value="PS_decarb_PSD_B_type1_euk"/>
    <property type="match status" value="1"/>
</dbReference>
<evidence type="ECO:0000256" key="5">
    <source>
        <dbReference type="ARBA" id="ARBA00022989"/>
    </source>
</evidence>
<comment type="catalytic activity">
    <reaction evidence="13">
        <text>a 1,2-diacyl-sn-glycero-3-phospho-L-serine + H(+) = a 1,2-diacyl-sn-glycero-3-phosphoethanolamine + CO2</text>
        <dbReference type="Rhea" id="RHEA:20828"/>
        <dbReference type="ChEBI" id="CHEBI:15378"/>
        <dbReference type="ChEBI" id="CHEBI:16526"/>
        <dbReference type="ChEBI" id="CHEBI:57262"/>
        <dbReference type="ChEBI" id="CHEBI:64612"/>
        <dbReference type="EC" id="4.1.1.65"/>
    </reaction>
</comment>
<evidence type="ECO:0000256" key="6">
    <source>
        <dbReference type="ARBA" id="ARBA00023098"/>
    </source>
</evidence>
<dbReference type="AlphaFoldDB" id="A0AA35S3Z7"/>
<dbReference type="EC" id="4.1.1.65" evidence="13"/>
<evidence type="ECO:0000256" key="10">
    <source>
        <dbReference type="ARBA" id="ARBA00023264"/>
    </source>
</evidence>
<keyword evidence="10 13" id="KW-1208">Phospholipid metabolism</keyword>
<keyword evidence="13" id="KW-0496">Mitochondrion</keyword>
<feature type="topological domain" description="Mitochondrial intermembrane" evidence="13">
    <location>
        <begin position="80"/>
        <end position="433"/>
    </location>
</feature>
<feature type="active site" description="Charge relay system; for autoendoproteolytic cleavage activity" evidence="13">
    <location>
        <position position="179"/>
    </location>
</feature>
<comment type="pathway">
    <text evidence="13">Phospholipid metabolism; phosphatidylethanolamine biosynthesis; phosphatidylethanolamine from CDP-diacylglycerol: step 2/2.</text>
</comment>
<dbReference type="InterPro" id="IPR033661">
    <property type="entry name" value="PSD_type1_euk"/>
</dbReference>
<evidence type="ECO:0000256" key="9">
    <source>
        <dbReference type="ARBA" id="ARBA00023239"/>
    </source>
</evidence>
<gene>
    <name evidence="15" type="ORF">GBAR_LOCUS13477</name>
</gene>
<dbReference type="InterPro" id="IPR003817">
    <property type="entry name" value="PS_Dcarbxylase"/>
</dbReference>
<comment type="PTM">
    <text evidence="13">Is synthesized initially as an inactive proenzyme. Formation of the active enzyme involves a self-maturation process in which the active site pyruvoyl group is generated from an internal serine residue via an autocatalytic post-translational modification. Two non-identical subunits are generated from the proenzyme in this reaction, and the pyruvate is formed at the N-terminus of the alpha chain, which is derived from the carboxyl end of the proenzyme. The autoendoproteolytic cleavage occurs by a canonical serine protease mechanism, in which the side chain hydroxyl group of the serine supplies its oxygen atom to form the C-terminus of the beta chain, while the remainder of the serine residue undergoes an oxidative deamination to produce ammonia and the pyruvoyl prosthetic group on the alpha chain. During this reaction, the Ser that is part of the protease active site of the proenzyme becomes the pyruvoyl prosthetic group, which constitutes an essential element of the active site of the mature decarboxylase.</text>
</comment>
<comment type="function">
    <text evidence="12">Catalyzes the formation of phosphatidylethanolamine (PtdEtn) from phosphatidylserine (PtdSer). Plays a central role in phospholipid metabolism and in the interorganelle trafficking of phosphatidylserine. May be involved in lipid droplet biogenesis at the endoplasmic reticulum membrane.</text>
</comment>
<evidence type="ECO:0000256" key="4">
    <source>
        <dbReference type="ARBA" id="ARBA00022793"/>
    </source>
</evidence>
<organism evidence="15 16">
    <name type="scientific">Geodia barretti</name>
    <name type="common">Barrett's horny sponge</name>
    <dbReference type="NCBI Taxonomy" id="519541"/>
    <lineage>
        <taxon>Eukaryota</taxon>
        <taxon>Metazoa</taxon>
        <taxon>Porifera</taxon>
        <taxon>Demospongiae</taxon>
        <taxon>Heteroscleromorpha</taxon>
        <taxon>Tetractinellida</taxon>
        <taxon>Astrophorina</taxon>
        <taxon>Geodiidae</taxon>
        <taxon>Geodia</taxon>
    </lineage>
</organism>
<dbReference type="GO" id="GO:0016540">
    <property type="term" value="P:protein autoprocessing"/>
    <property type="evidence" value="ECO:0007669"/>
    <property type="project" value="UniProtKB-UniRule"/>
</dbReference>
<evidence type="ECO:0000256" key="11">
    <source>
        <dbReference type="ARBA" id="ARBA00023317"/>
    </source>
</evidence>
<keyword evidence="2 13" id="KW-0444">Lipid biosynthesis</keyword>
<keyword evidence="13" id="KW-0865">Zymogen</keyword>
<feature type="site" description="Cleavage (non-hydrolytic); by autocatalysis" evidence="13">
    <location>
        <begin position="389"/>
        <end position="390"/>
    </location>
</feature>
<keyword evidence="9 13" id="KW-0456">Lyase</keyword>
<dbReference type="EMBL" id="CASHTH010001989">
    <property type="protein sequence ID" value="CAI8023010.1"/>
    <property type="molecule type" value="Genomic_DNA"/>
</dbReference>
<keyword evidence="13" id="KW-0999">Mitochondrion inner membrane</keyword>
<protein>
    <recommendedName>
        <fullName evidence="13">Phosphatidylserine decarboxylase proenzyme, mitochondrial</fullName>
        <ecNumber evidence="13">4.1.1.65</ecNumber>
    </recommendedName>
    <component>
        <recommendedName>
            <fullName evidence="13">Phosphatidylserine decarboxylase beta chain</fullName>
        </recommendedName>
    </component>
    <component>
        <recommendedName>
            <fullName evidence="13">Phosphatidylserine decarboxylase alpha chain</fullName>
        </recommendedName>
    </component>
</protein>
<keyword evidence="3 13" id="KW-0812">Transmembrane</keyword>
<name>A0AA35S3Z7_GEOBA</name>
<dbReference type="PANTHER" id="PTHR10067">
    <property type="entry name" value="PHOSPHATIDYLSERINE DECARBOXYLASE"/>
    <property type="match status" value="1"/>
</dbReference>
<comment type="subunit">
    <text evidence="13">Heterodimer of a large membrane-associated beta subunit and a small pyruvoyl-containing alpha subunit.</text>
</comment>
<evidence type="ECO:0000313" key="15">
    <source>
        <dbReference type="EMBL" id="CAI8023010.1"/>
    </source>
</evidence>
<evidence type="ECO:0000256" key="7">
    <source>
        <dbReference type="ARBA" id="ARBA00023136"/>
    </source>
</evidence>
<keyword evidence="11 13" id="KW-0670">Pyruvate</keyword>
<dbReference type="GO" id="GO:0004609">
    <property type="term" value="F:phosphatidylserine decarboxylase activity"/>
    <property type="evidence" value="ECO:0007669"/>
    <property type="project" value="UniProtKB-UniRule"/>
</dbReference>
<comment type="subcellular location">
    <molecule>Phosphatidylserine decarboxylase beta chain</molecule>
    <subcellularLocation>
        <location evidence="13">Mitochondrion inner membrane</location>
        <topology evidence="13">Single-pass membrane protein</topology>
        <orientation evidence="13">Intermembrane side</orientation>
    </subcellularLocation>
</comment>
<keyword evidence="7 13" id="KW-0472">Membrane</keyword>